<reference evidence="1 2" key="1">
    <citation type="journal article" date="2018" name="Mol. Biol. Evol.">
        <title>Broad Genomic Sampling Reveals a Smut Pathogenic Ancestry of the Fungal Clade Ustilaginomycotina.</title>
        <authorList>
            <person name="Kijpornyongpan T."/>
            <person name="Mondo S.J."/>
            <person name="Barry K."/>
            <person name="Sandor L."/>
            <person name="Lee J."/>
            <person name="Lipzen A."/>
            <person name="Pangilinan J."/>
            <person name="LaButti K."/>
            <person name="Hainaut M."/>
            <person name="Henrissat B."/>
            <person name="Grigoriev I.V."/>
            <person name="Spatafora J.W."/>
            <person name="Aime M.C."/>
        </authorList>
    </citation>
    <scope>NUCLEOTIDE SEQUENCE [LARGE SCALE GENOMIC DNA]</scope>
    <source>
        <strain evidence="1 2">SA 807</strain>
    </source>
</reference>
<dbReference type="Proteomes" id="UP000245626">
    <property type="component" value="Unassembled WGS sequence"/>
</dbReference>
<evidence type="ECO:0000313" key="1">
    <source>
        <dbReference type="EMBL" id="PWN47054.1"/>
    </source>
</evidence>
<protein>
    <submittedName>
        <fullName evidence="1">Uncharacterized protein</fullName>
    </submittedName>
</protein>
<gene>
    <name evidence="1" type="ORF">IE53DRAFT_390824</name>
</gene>
<dbReference type="EMBL" id="KZ820569">
    <property type="protein sequence ID" value="PWN47054.1"/>
    <property type="molecule type" value="Genomic_DNA"/>
</dbReference>
<name>A0ACD0NMP2_9BASI</name>
<keyword evidence="2" id="KW-1185">Reference proteome</keyword>
<accession>A0ACD0NMP2</accession>
<sequence>MKIEFRVGLVPILLPFLLRDPNQTSVLATKPPYTAESEHVKLEGDLDIYHQGLLYGRLDDEQQLRFIEICLTRPNYLQELKGFLTREILRIGSHAQFQVDERATGLLSQNKEVQKILQDSEWFDVRSLLYAYYDSSLLKDGSGEGRVLFIKHPFPQTEDEVVLVALQRLIGEQAHETVVFDTPLKSLFSKQEGLSYYVERPLRTSRETLDLISKIH</sequence>
<evidence type="ECO:0000313" key="2">
    <source>
        <dbReference type="Proteomes" id="UP000245626"/>
    </source>
</evidence>
<proteinExistence type="predicted"/>
<organism evidence="1 2">
    <name type="scientific">Violaceomyces palustris</name>
    <dbReference type="NCBI Taxonomy" id="1673888"/>
    <lineage>
        <taxon>Eukaryota</taxon>
        <taxon>Fungi</taxon>
        <taxon>Dikarya</taxon>
        <taxon>Basidiomycota</taxon>
        <taxon>Ustilaginomycotina</taxon>
        <taxon>Ustilaginomycetes</taxon>
        <taxon>Violaceomycetales</taxon>
        <taxon>Violaceomycetaceae</taxon>
        <taxon>Violaceomyces</taxon>
    </lineage>
</organism>